<gene>
    <name evidence="14" type="ORF">RchiOBHm_Chr5g0080431</name>
</gene>
<dbReference type="GO" id="GO:0005886">
    <property type="term" value="C:plasma membrane"/>
    <property type="evidence" value="ECO:0007669"/>
    <property type="project" value="UniProtKB-SubCell"/>
</dbReference>
<evidence type="ECO:0000256" key="6">
    <source>
        <dbReference type="ARBA" id="ARBA00022692"/>
    </source>
</evidence>
<dbReference type="GO" id="GO:0004674">
    <property type="term" value="F:protein serine/threonine kinase activity"/>
    <property type="evidence" value="ECO:0007669"/>
    <property type="project" value="UniProtKB-KW"/>
</dbReference>
<proteinExistence type="inferred from homology"/>
<keyword evidence="14" id="KW-0418">Kinase</keyword>
<dbReference type="AlphaFoldDB" id="A0A2P6QMR4"/>
<evidence type="ECO:0000313" key="15">
    <source>
        <dbReference type="Proteomes" id="UP000238479"/>
    </source>
</evidence>
<dbReference type="FunFam" id="3.80.10.10:FF:000095">
    <property type="entry name" value="LRR receptor-like serine/threonine-protein kinase GSO1"/>
    <property type="match status" value="1"/>
</dbReference>
<feature type="signal peptide" evidence="12">
    <location>
        <begin position="1"/>
        <end position="21"/>
    </location>
</feature>
<keyword evidence="6 11" id="KW-0812">Transmembrane</keyword>
<dbReference type="SUPFAM" id="SSF52058">
    <property type="entry name" value="L domain-like"/>
    <property type="match status" value="1"/>
</dbReference>
<evidence type="ECO:0000256" key="12">
    <source>
        <dbReference type="SAM" id="SignalP"/>
    </source>
</evidence>
<dbReference type="Gramene" id="PRQ35474">
    <property type="protein sequence ID" value="PRQ35474"/>
    <property type="gene ID" value="RchiOBHm_Chr5g0080431"/>
</dbReference>
<dbReference type="InterPro" id="IPR003591">
    <property type="entry name" value="Leu-rich_rpt_typical-subtyp"/>
</dbReference>
<keyword evidence="8 11" id="KW-1133">Transmembrane helix</keyword>
<keyword evidence="9 11" id="KW-0472">Membrane</keyword>
<dbReference type="PRINTS" id="PR00019">
    <property type="entry name" value="LEURICHRPT"/>
</dbReference>
<dbReference type="EMBL" id="PDCK01000043">
    <property type="protein sequence ID" value="PRQ35474.1"/>
    <property type="molecule type" value="Genomic_DNA"/>
</dbReference>
<keyword evidence="10" id="KW-0325">Glycoprotein</keyword>
<evidence type="ECO:0000256" key="4">
    <source>
        <dbReference type="ARBA" id="ARBA00022475"/>
    </source>
</evidence>
<comment type="subcellular location">
    <subcellularLocation>
        <location evidence="2">Cell membrane</location>
    </subcellularLocation>
    <subcellularLocation>
        <location evidence="1">Membrane</location>
        <topology evidence="1">Single-pass membrane protein</topology>
    </subcellularLocation>
</comment>
<evidence type="ECO:0000256" key="8">
    <source>
        <dbReference type="ARBA" id="ARBA00022989"/>
    </source>
</evidence>
<evidence type="ECO:0000256" key="2">
    <source>
        <dbReference type="ARBA" id="ARBA00004236"/>
    </source>
</evidence>
<evidence type="ECO:0000256" key="1">
    <source>
        <dbReference type="ARBA" id="ARBA00004167"/>
    </source>
</evidence>
<dbReference type="PROSITE" id="PS51450">
    <property type="entry name" value="LRR"/>
    <property type="match status" value="1"/>
</dbReference>
<dbReference type="SMART" id="SM00369">
    <property type="entry name" value="LRR_TYP"/>
    <property type="match status" value="7"/>
</dbReference>
<accession>A0A2P6QMR4</accession>
<dbReference type="Proteomes" id="UP000238479">
    <property type="component" value="Chromosome 5"/>
</dbReference>
<evidence type="ECO:0000256" key="10">
    <source>
        <dbReference type="ARBA" id="ARBA00023180"/>
    </source>
</evidence>
<comment type="caution">
    <text evidence="14">The sequence shown here is derived from an EMBL/GenBank/DDBJ whole genome shotgun (WGS) entry which is preliminary data.</text>
</comment>
<keyword evidence="14" id="KW-0723">Serine/threonine-protein kinase</keyword>
<evidence type="ECO:0000256" key="7">
    <source>
        <dbReference type="ARBA" id="ARBA00022737"/>
    </source>
</evidence>
<dbReference type="OMA" id="QYRMITS"/>
<keyword evidence="5" id="KW-0433">Leucine-rich repeat</keyword>
<dbReference type="Pfam" id="PF00560">
    <property type="entry name" value="LRR_1"/>
    <property type="match status" value="8"/>
</dbReference>
<dbReference type="EC" id="2.7.11.1" evidence="14"/>
<evidence type="ECO:0000256" key="3">
    <source>
        <dbReference type="ARBA" id="ARBA00009592"/>
    </source>
</evidence>
<dbReference type="SMART" id="SM00365">
    <property type="entry name" value="LRR_SD22"/>
    <property type="match status" value="5"/>
</dbReference>
<keyword evidence="14" id="KW-0808">Transferase</keyword>
<dbReference type="OrthoDB" id="1155060at2759"/>
<keyword evidence="15" id="KW-1185">Reference proteome</keyword>
<keyword evidence="12" id="KW-0732">Signal</keyword>
<feature type="transmembrane region" description="Helical" evidence="11">
    <location>
        <begin position="690"/>
        <end position="712"/>
    </location>
</feature>
<dbReference type="Gene3D" id="3.80.10.10">
    <property type="entry name" value="Ribonuclease Inhibitor"/>
    <property type="match status" value="4"/>
</dbReference>
<evidence type="ECO:0000256" key="5">
    <source>
        <dbReference type="ARBA" id="ARBA00022614"/>
    </source>
</evidence>
<dbReference type="PANTHER" id="PTHR48065:SF51">
    <property type="entry name" value="TYROSINE-SULFATED GLYCOPEPTIDE RECEPTOR 1-LIKE"/>
    <property type="match status" value="1"/>
</dbReference>
<organism evidence="14 15">
    <name type="scientific">Rosa chinensis</name>
    <name type="common">China rose</name>
    <dbReference type="NCBI Taxonomy" id="74649"/>
    <lineage>
        <taxon>Eukaryota</taxon>
        <taxon>Viridiplantae</taxon>
        <taxon>Streptophyta</taxon>
        <taxon>Embryophyta</taxon>
        <taxon>Tracheophyta</taxon>
        <taxon>Spermatophyta</taxon>
        <taxon>Magnoliopsida</taxon>
        <taxon>eudicotyledons</taxon>
        <taxon>Gunneridae</taxon>
        <taxon>Pentapetalae</taxon>
        <taxon>rosids</taxon>
        <taxon>fabids</taxon>
        <taxon>Rosales</taxon>
        <taxon>Rosaceae</taxon>
        <taxon>Rosoideae</taxon>
        <taxon>Rosoideae incertae sedis</taxon>
        <taxon>Rosa</taxon>
    </lineage>
</organism>
<protein>
    <submittedName>
        <fullName evidence="14">Putative non-specific serine/threonine protein kinase</fullName>
        <ecNumber evidence="14">2.7.11.1</ecNumber>
    </submittedName>
</protein>
<dbReference type="InterPro" id="IPR001611">
    <property type="entry name" value="Leu-rich_rpt"/>
</dbReference>
<dbReference type="SUPFAM" id="SSF52047">
    <property type="entry name" value="RNI-like"/>
    <property type="match status" value="1"/>
</dbReference>
<evidence type="ECO:0000256" key="9">
    <source>
        <dbReference type="ARBA" id="ARBA00023136"/>
    </source>
</evidence>
<evidence type="ECO:0000259" key="13">
    <source>
        <dbReference type="Pfam" id="PF08263"/>
    </source>
</evidence>
<sequence length="734" mass="80571">MANGFLVLLFIFSTFSTNIHACNQPERSSLQTFALTLSASTPLNWTSGDCCLWEGITCNPGGSVTHLSLPSKGLKLKGGNFPSSSLENLTHLTHLNLSHNSLYGLIEPSSGFFLSLSHLEVLDLSYNLLSGELPLSLPFRYIRVVDLSNNRIKGTIQSSFLQRAWNLSSLNVSNNHLTGQIPSSLCLHSSSVRLLDFSFNEFSGIFPPGLLNCSKLEVLRAGFNDLSGPLPSDIYHVPTLQEISLPSNNLFGPISNSIVNLTNLRVLELYFNKLTGLLPLNVGKLTILTHLVLHSNNLQGSLPPSLMNCTTLIELNLGYNQLGGDISKLNFSRLTQLSKLDLVDNHFTGTLPISLYSCKSLGAIRLSENDIEGEIKPEILSLKSLSFLSLTQYRLTNITGAMQILMSSKSLTVLILSHNFIGEEMPDGDGLMIDSAFQNLRALGLPDCQLTGQIPLWLSKLKKLEGLDLASNRITGRIPSWLGALPNLFVIRLTNNSLSGGFPKELCNLQALVSPQKAATQTVHGSLELPIYTQRTNASVTELQYKYLSSFPRAIYIRNNSLSGRIPNEIGQLQLLQELDLSLNNLLGGIPNQISNLTNLERLDLSRNQLSGKIPASLSSLHFLSSFTVAYNNLQGQIPSSTQLQGFSATAFEGNPGLCGAPLPNNCQQMNISGINNRTEDVHNGIELPWLHISVALGFITGFWGVCGPLVLSRSWRCAYFQFLYKIKDKFKKW</sequence>
<feature type="domain" description="Leucine-rich repeat-containing N-terminal plant-type" evidence="13">
    <location>
        <begin position="24"/>
        <end position="59"/>
    </location>
</feature>
<dbReference type="Pfam" id="PF08263">
    <property type="entry name" value="LRRNT_2"/>
    <property type="match status" value="1"/>
</dbReference>
<evidence type="ECO:0000313" key="14">
    <source>
        <dbReference type="EMBL" id="PRQ35474.1"/>
    </source>
</evidence>
<dbReference type="InterPro" id="IPR013210">
    <property type="entry name" value="LRR_N_plant-typ"/>
</dbReference>
<dbReference type="PANTHER" id="PTHR48065">
    <property type="entry name" value="OS10G0469600 PROTEIN"/>
    <property type="match status" value="1"/>
</dbReference>
<evidence type="ECO:0000256" key="11">
    <source>
        <dbReference type="SAM" id="Phobius"/>
    </source>
</evidence>
<comment type="similarity">
    <text evidence="3">Belongs to the RLP family.</text>
</comment>
<keyword evidence="4" id="KW-1003">Cell membrane</keyword>
<name>A0A2P6QMR4_ROSCH</name>
<reference evidence="14 15" key="1">
    <citation type="journal article" date="2018" name="Nat. Genet.">
        <title>The Rosa genome provides new insights in the design of modern roses.</title>
        <authorList>
            <person name="Bendahmane M."/>
        </authorList>
    </citation>
    <scope>NUCLEOTIDE SEQUENCE [LARGE SCALE GENOMIC DNA]</scope>
    <source>
        <strain evidence="15">cv. Old Blush</strain>
    </source>
</reference>
<dbReference type="InterPro" id="IPR032675">
    <property type="entry name" value="LRR_dom_sf"/>
</dbReference>
<dbReference type="FunFam" id="3.80.10.10:FF:000213">
    <property type="entry name" value="Tyrosine-sulfated glycopeptide receptor 1"/>
    <property type="match status" value="1"/>
</dbReference>
<dbReference type="Pfam" id="PF13855">
    <property type="entry name" value="LRR_8"/>
    <property type="match status" value="1"/>
</dbReference>
<feature type="chain" id="PRO_5015129141" evidence="12">
    <location>
        <begin position="22"/>
        <end position="734"/>
    </location>
</feature>
<keyword evidence="7" id="KW-0677">Repeat</keyword>